<evidence type="ECO:0000259" key="2">
    <source>
        <dbReference type="PROSITE" id="PS50110"/>
    </source>
</evidence>
<comment type="caution">
    <text evidence="3">The sequence shown here is derived from an EMBL/GenBank/DDBJ whole genome shotgun (WGS) entry which is preliminary data.</text>
</comment>
<evidence type="ECO:0000313" key="4">
    <source>
        <dbReference type="Proteomes" id="UP000005824"/>
    </source>
</evidence>
<dbReference type="EMBL" id="ABVL01000004">
    <property type="protein sequence ID" value="EDY20587.1"/>
    <property type="molecule type" value="Genomic_DNA"/>
</dbReference>
<protein>
    <submittedName>
        <fullName evidence="3">Response regulator receiver protein</fullName>
    </submittedName>
</protein>
<accession>B4CYP6</accession>
<keyword evidence="1" id="KW-0597">Phosphoprotein</keyword>
<dbReference type="AlphaFoldDB" id="B4CYP6"/>
<gene>
    <name evidence="3" type="ORF">CfE428DRAFT_1784</name>
</gene>
<dbReference type="GO" id="GO:0000160">
    <property type="term" value="P:phosphorelay signal transduction system"/>
    <property type="evidence" value="ECO:0007669"/>
    <property type="project" value="InterPro"/>
</dbReference>
<dbReference type="InterPro" id="IPR001789">
    <property type="entry name" value="Sig_transdc_resp-reg_receiver"/>
</dbReference>
<proteinExistence type="predicted"/>
<dbReference type="Gene3D" id="1.20.120.160">
    <property type="entry name" value="HPT domain"/>
    <property type="match status" value="1"/>
</dbReference>
<dbReference type="STRING" id="497964.CfE428DRAFT_1784"/>
<dbReference type="Proteomes" id="UP000005824">
    <property type="component" value="Unassembled WGS sequence"/>
</dbReference>
<dbReference type="Pfam" id="PF00072">
    <property type="entry name" value="Response_reg"/>
    <property type="match status" value="1"/>
</dbReference>
<dbReference type="InParanoid" id="B4CYP6"/>
<feature type="modified residue" description="4-aspartylphosphate" evidence="1">
    <location>
        <position position="54"/>
    </location>
</feature>
<evidence type="ECO:0000313" key="3">
    <source>
        <dbReference type="EMBL" id="EDY20587.1"/>
    </source>
</evidence>
<dbReference type="InterPro" id="IPR036641">
    <property type="entry name" value="HPT_dom_sf"/>
</dbReference>
<dbReference type="SMART" id="SM00448">
    <property type="entry name" value="REC"/>
    <property type="match status" value="1"/>
</dbReference>
<sequence>MSHKRVLLIHEDRLLANLFREKIEGANLGVDVAHDAESALKSVEERAPEAIVMDPVIPGPELTKLIGQLRERAGQSALPVIVLPNSRSVYAEAAQDANAVSLTRGVNPVAEILDALQTALKMENTAAASKGLAFRAEEAWLRMSLGAGPEVLTALRRALHEISREGSTPAAAREFYQRVHAFAEEMSVLGQRPLFCLAAQIEALAYDLHAFPEQINPSILRTLSQALDFFAGLLPDTVRNRLKGPKCGASIDRG</sequence>
<feature type="domain" description="Response regulatory" evidence="2">
    <location>
        <begin position="5"/>
        <end position="120"/>
    </location>
</feature>
<dbReference type="SUPFAM" id="SSF52172">
    <property type="entry name" value="CheY-like"/>
    <property type="match status" value="1"/>
</dbReference>
<name>B4CYP6_9BACT</name>
<dbReference type="InterPro" id="IPR011006">
    <property type="entry name" value="CheY-like_superfamily"/>
</dbReference>
<keyword evidence="4" id="KW-1185">Reference proteome</keyword>
<organism evidence="3 4">
    <name type="scientific">Chthoniobacter flavus Ellin428</name>
    <dbReference type="NCBI Taxonomy" id="497964"/>
    <lineage>
        <taxon>Bacteria</taxon>
        <taxon>Pseudomonadati</taxon>
        <taxon>Verrucomicrobiota</taxon>
        <taxon>Spartobacteria</taxon>
        <taxon>Chthoniobacterales</taxon>
        <taxon>Chthoniobacteraceae</taxon>
        <taxon>Chthoniobacter</taxon>
    </lineage>
</organism>
<dbReference type="PROSITE" id="PS50110">
    <property type="entry name" value="RESPONSE_REGULATORY"/>
    <property type="match status" value="1"/>
</dbReference>
<reference evidence="3 4" key="1">
    <citation type="journal article" date="2011" name="J. Bacteriol.">
        <title>Genome sequence of Chthoniobacter flavus Ellin428, an aerobic heterotrophic soil bacterium.</title>
        <authorList>
            <person name="Kant R."/>
            <person name="van Passel M.W."/>
            <person name="Palva A."/>
            <person name="Lucas S."/>
            <person name="Lapidus A."/>
            <person name="Glavina Del Rio T."/>
            <person name="Dalin E."/>
            <person name="Tice H."/>
            <person name="Bruce D."/>
            <person name="Goodwin L."/>
            <person name="Pitluck S."/>
            <person name="Larimer F.W."/>
            <person name="Land M.L."/>
            <person name="Hauser L."/>
            <person name="Sangwan P."/>
            <person name="de Vos W.M."/>
            <person name="Janssen P.H."/>
            <person name="Smidt H."/>
        </authorList>
    </citation>
    <scope>NUCLEOTIDE SEQUENCE [LARGE SCALE GENOMIC DNA]</scope>
    <source>
        <strain evidence="3 4">Ellin428</strain>
    </source>
</reference>
<dbReference type="RefSeq" id="WP_006979110.1">
    <property type="nucleotide sequence ID" value="NZ_ABVL01000004.1"/>
</dbReference>
<evidence type="ECO:0000256" key="1">
    <source>
        <dbReference type="PROSITE-ProRule" id="PRU00169"/>
    </source>
</evidence>
<dbReference type="Gene3D" id="3.40.50.2300">
    <property type="match status" value="1"/>
</dbReference>